<dbReference type="GO" id="GO:0030151">
    <property type="term" value="F:molybdenum ion binding"/>
    <property type="evidence" value="ECO:0007669"/>
    <property type="project" value="InterPro"/>
</dbReference>
<dbReference type="PANTHER" id="PTHR30212">
    <property type="entry name" value="PROTEIN YIIM"/>
    <property type="match status" value="1"/>
</dbReference>
<feature type="domain" description="MOSC" evidence="1">
    <location>
        <begin position="26"/>
        <end position="160"/>
    </location>
</feature>
<reference evidence="2 3" key="1">
    <citation type="submission" date="2020-08" db="EMBL/GenBank/DDBJ databases">
        <title>Genomic Encyclopedia of Type Strains, Phase IV (KMG-IV): sequencing the most valuable type-strain genomes for metagenomic binning, comparative biology and taxonomic classification.</title>
        <authorList>
            <person name="Goeker M."/>
        </authorList>
    </citation>
    <scope>NUCLEOTIDE SEQUENCE [LARGE SCALE GENOMIC DNA]</scope>
    <source>
        <strain evidence="2 3">DSM 100734</strain>
    </source>
</reference>
<accession>A0A7W9Y747</accession>
<evidence type="ECO:0000313" key="2">
    <source>
        <dbReference type="EMBL" id="MBB6163220.1"/>
    </source>
</evidence>
<dbReference type="Pfam" id="PF03473">
    <property type="entry name" value="MOSC"/>
    <property type="match status" value="1"/>
</dbReference>
<dbReference type="GO" id="GO:0030170">
    <property type="term" value="F:pyridoxal phosphate binding"/>
    <property type="evidence" value="ECO:0007669"/>
    <property type="project" value="InterPro"/>
</dbReference>
<protein>
    <submittedName>
        <fullName evidence="2">MOSC domain-containing protein YiiM</fullName>
    </submittedName>
</protein>
<dbReference type="PANTHER" id="PTHR30212:SF2">
    <property type="entry name" value="PROTEIN YIIM"/>
    <property type="match status" value="1"/>
</dbReference>
<dbReference type="EMBL" id="JACHEG010000002">
    <property type="protein sequence ID" value="MBB6163220.1"/>
    <property type="molecule type" value="Genomic_DNA"/>
</dbReference>
<sequence length="206" mass="22656">MKLLAICIGQAERLPGKSYKTGIYKTPVNGPVLIDQLGLVGDVVCNKKHHGGPDQAILLEGSLTLAWWAAELGRDLPPGTFGENLVIEGLDNRDVAVGDRFHLGEIVLEATSPRAPCNTLAARMEDPKFSRTFLKAGRPGIYCRVITPGSLQIGDMVRHEFYADERVPVSELLNSAGRKVSDAERNRFLSVPIGIRWRERFQLAPN</sequence>
<dbReference type="InterPro" id="IPR011037">
    <property type="entry name" value="Pyrv_Knase-like_insert_dom_sf"/>
</dbReference>
<dbReference type="Proteomes" id="UP000547879">
    <property type="component" value="Unassembled WGS sequence"/>
</dbReference>
<evidence type="ECO:0000259" key="1">
    <source>
        <dbReference type="PROSITE" id="PS51340"/>
    </source>
</evidence>
<organism evidence="2 3">
    <name type="scientific">Rhizobium wenxiniae</name>
    <dbReference type="NCBI Taxonomy" id="1737357"/>
    <lineage>
        <taxon>Bacteria</taxon>
        <taxon>Pseudomonadati</taxon>
        <taxon>Pseudomonadota</taxon>
        <taxon>Alphaproteobacteria</taxon>
        <taxon>Hyphomicrobiales</taxon>
        <taxon>Rhizobiaceae</taxon>
        <taxon>Rhizobium/Agrobacterium group</taxon>
        <taxon>Rhizobium</taxon>
    </lineage>
</organism>
<name>A0A7W9Y747_9HYPH</name>
<evidence type="ECO:0000313" key="3">
    <source>
        <dbReference type="Proteomes" id="UP000547879"/>
    </source>
</evidence>
<dbReference type="InterPro" id="IPR052353">
    <property type="entry name" value="Benzoxazolinone_Detox_Enz"/>
</dbReference>
<dbReference type="AlphaFoldDB" id="A0A7W9Y747"/>
<proteinExistence type="predicted"/>
<dbReference type="Gene3D" id="2.40.33.20">
    <property type="entry name" value="PK beta-barrel domain-like"/>
    <property type="match status" value="1"/>
</dbReference>
<keyword evidence="3" id="KW-1185">Reference proteome</keyword>
<dbReference type="RefSeq" id="WP_183992961.1">
    <property type="nucleotide sequence ID" value="NZ_BMHW01000002.1"/>
</dbReference>
<dbReference type="PROSITE" id="PS51340">
    <property type="entry name" value="MOSC"/>
    <property type="match status" value="1"/>
</dbReference>
<comment type="caution">
    <text evidence="2">The sequence shown here is derived from an EMBL/GenBank/DDBJ whole genome shotgun (WGS) entry which is preliminary data.</text>
</comment>
<dbReference type="InterPro" id="IPR005302">
    <property type="entry name" value="MoCF_Sase_C"/>
</dbReference>
<dbReference type="SUPFAM" id="SSF50800">
    <property type="entry name" value="PK beta-barrel domain-like"/>
    <property type="match status" value="1"/>
</dbReference>
<gene>
    <name evidence="2" type="ORF">HNQ72_003038</name>
</gene>
<dbReference type="GO" id="GO:0003824">
    <property type="term" value="F:catalytic activity"/>
    <property type="evidence" value="ECO:0007669"/>
    <property type="project" value="InterPro"/>
</dbReference>